<reference evidence="3" key="1">
    <citation type="submission" date="2016-10" db="EMBL/GenBank/DDBJ databases">
        <authorList>
            <person name="Varghese N."/>
        </authorList>
    </citation>
    <scope>NUCLEOTIDE SEQUENCE [LARGE SCALE GENOMIC DNA]</scope>
    <source>
        <strain evidence="3">92MFCol6.1</strain>
    </source>
</reference>
<dbReference type="InterPro" id="IPR004304">
    <property type="entry name" value="FmdA_AmdA"/>
</dbReference>
<accession>A0A1W1GZL9</accession>
<dbReference type="Gene3D" id="3.10.28.20">
    <property type="entry name" value="Acetamidase/Formamidase-like domains"/>
    <property type="match status" value="1"/>
</dbReference>
<organism evidence="2 3">
    <name type="scientific">Stenotrophomonas indicatrix</name>
    <dbReference type="NCBI Taxonomy" id="2045451"/>
    <lineage>
        <taxon>Bacteria</taxon>
        <taxon>Pseudomonadati</taxon>
        <taxon>Pseudomonadota</taxon>
        <taxon>Gammaproteobacteria</taxon>
        <taxon>Lysobacterales</taxon>
        <taxon>Lysobacteraceae</taxon>
        <taxon>Stenotrophomonas</taxon>
    </lineage>
</organism>
<dbReference type="AlphaFoldDB" id="A0A1W1GZL9"/>
<evidence type="ECO:0000256" key="1">
    <source>
        <dbReference type="SAM" id="SignalP"/>
    </source>
</evidence>
<dbReference type="Gene3D" id="2.60.120.580">
    <property type="entry name" value="Acetamidase/Formamidase-like domains"/>
    <property type="match status" value="1"/>
</dbReference>
<dbReference type="GO" id="GO:0016811">
    <property type="term" value="F:hydrolase activity, acting on carbon-nitrogen (but not peptide) bonds, in linear amides"/>
    <property type="evidence" value="ECO:0007669"/>
    <property type="project" value="InterPro"/>
</dbReference>
<dbReference type="EMBL" id="FWEU01000003">
    <property type="protein sequence ID" value="SLM24809.1"/>
    <property type="molecule type" value="Genomic_DNA"/>
</dbReference>
<feature type="chain" id="PRO_5012641922" evidence="1">
    <location>
        <begin position="31"/>
        <end position="455"/>
    </location>
</feature>
<evidence type="ECO:0000313" key="2">
    <source>
        <dbReference type="EMBL" id="SLM24809.1"/>
    </source>
</evidence>
<dbReference type="SUPFAM" id="SSF141130">
    <property type="entry name" value="Acetamidase/Formamidase-like"/>
    <property type="match status" value="1"/>
</dbReference>
<dbReference type="PANTHER" id="PTHR31891:SF1">
    <property type="entry name" value="FORMAMIDASE C869.04-RELATED"/>
    <property type="match status" value="1"/>
</dbReference>
<name>A0A1W1GZL9_9GAMM</name>
<keyword evidence="1" id="KW-0732">Signal</keyword>
<dbReference type="Pfam" id="PF03069">
    <property type="entry name" value="FmdA_AmdA"/>
    <property type="match status" value="1"/>
</dbReference>
<proteinExistence type="predicted"/>
<gene>
    <name evidence="2" type="ORF">SAMN04488690_2536</name>
</gene>
<protein>
    <submittedName>
        <fullName evidence="2">Acetamidase/formamidase</fullName>
    </submittedName>
</protein>
<feature type="signal peptide" evidence="1">
    <location>
        <begin position="1"/>
        <end position="30"/>
    </location>
</feature>
<dbReference type="PANTHER" id="PTHR31891">
    <property type="entry name" value="FORMAMIDASE C869.04-RELATED"/>
    <property type="match status" value="1"/>
</dbReference>
<dbReference type="Proteomes" id="UP000191133">
    <property type="component" value="Unassembled WGS sequence"/>
</dbReference>
<sequence>MSALLDARAVPTPMRLPAVLLALLPLNALAAEQWIVATDLWGNRNYQTLQVDVQDGRIAGRLDADPVTGTLGAGQMVFTATDSQGQRYQFDGRIDGARMQGQSDQPDTNNREARAVHAFSAWKVPARVSTAPQHHVFTPTGYSNTFSADRAPVLVIWPGDSVQTRTLDSGGVDEKGVTRALFGNPQVGPFFVVGAEPGDTLAITLTSLKLNRDYADSLDGLVGRLKTPRVAAEATGLGKPVRWQLDRSRGVARPQGASGGLRHFEVPVKPMLGGLALAPGFGYPPFSTGDTSDFGGNMDFNAVVEGNTVYLPVQQPGALMYLGDGHALQGDGETTQWALETSLDVVVKVELLKQHAIATPRVESATQIMTLGQGGSSDDALRTATSGMLQWLRQAYGLTLSEATQVLGVAVQYQVANLAGRSVGVAAKLDKALLQGLQLQTTVEPGRAAVKPAAR</sequence>
<evidence type="ECO:0000313" key="3">
    <source>
        <dbReference type="Proteomes" id="UP000191133"/>
    </source>
</evidence>